<name>A0AAN8IL26_TRICO</name>
<comment type="caution">
    <text evidence="2">The sequence shown here is derived from an EMBL/GenBank/DDBJ whole genome shotgun (WGS) entry which is preliminary data.</text>
</comment>
<dbReference type="EMBL" id="WIXE01014122">
    <property type="protein sequence ID" value="KAK5974523.1"/>
    <property type="molecule type" value="Genomic_DNA"/>
</dbReference>
<keyword evidence="1" id="KW-0472">Membrane</keyword>
<dbReference type="AlphaFoldDB" id="A0AAN8IL26"/>
<sequence length="77" mass="9042">GSRLRVSDLRRWTKSEEADDMVKQSDVYAFMMFVGFIGALAASRLYDNWLENRELPDIPVQSWDKYVEQQKKLGKEV</sequence>
<organism evidence="2 3">
    <name type="scientific">Trichostrongylus colubriformis</name>
    <name type="common">Black scour worm</name>
    <dbReference type="NCBI Taxonomy" id="6319"/>
    <lineage>
        <taxon>Eukaryota</taxon>
        <taxon>Metazoa</taxon>
        <taxon>Ecdysozoa</taxon>
        <taxon>Nematoda</taxon>
        <taxon>Chromadorea</taxon>
        <taxon>Rhabditida</taxon>
        <taxon>Rhabditina</taxon>
        <taxon>Rhabditomorpha</taxon>
        <taxon>Strongyloidea</taxon>
        <taxon>Trichostrongylidae</taxon>
        <taxon>Trichostrongylus</taxon>
    </lineage>
</organism>
<keyword evidence="3" id="KW-1185">Reference proteome</keyword>
<keyword evidence="1" id="KW-1133">Transmembrane helix</keyword>
<dbReference type="Proteomes" id="UP001331761">
    <property type="component" value="Unassembled WGS sequence"/>
</dbReference>
<evidence type="ECO:0000313" key="2">
    <source>
        <dbReference type="EMBL" id="KAK5974523.1"/>
    </source>
</evidence>
<feature type="non-terminal residue" evidence="2">
    <location>
        <position position="1"/>
    </location>
</feature>
<accession>A0AAN8IL26</accession>
<reference evidence="2 3" key="1">
    <citation type="submission" date="2019-10" db="EMBL/GenBank/DDBJ databases">
        <title>Assembly and Annotation for the nematode Trichostrongylus colubriformis.</title>
        <authorList>
            <person name="Martin J."/>
        </authorList>
    </citation>
    <scope>NUCLEOTIDE SEQUENCE [LARGE SCALE GENOMIC DNA]</scope>
    <source>
        <strain evidence="2">G859</strain>
        <tissue evidence="2">Whole worm</tissue>
    </source>
</reference>
<evidence type="ECO:0000256" key="1">
    <source>
        <dbReference type="SAM" id="Phobius"/>
    </source>
</evidence>
<gene>
    <name evidence="2" type="ORF">GCK32_003303</name>
</gene>
<proteinExistence type="predicted"/>
<keyword evidence="1" id="KW-0812">Transmembrane</keyword>
<feature type="transmembrane region" description="Helical" evidence="1">
    <location>
        <begin position="27"/>
        <end position="46"/>
    </location>
</feature>
<evidence type="ECO:0000313" key="3">
    <source>
        <dbReference type="Proteomes" id="UP001331761"/>
    </source>
</evidence>
<protein>
    <submittedName>
        <fullName evidence="2">Uncharacterized protein</fullName>
    </submittedName>
</protein>